<accession>A0A6B8MB11</accession>
<evidence type="ECO:0000256" key="2">
    <source>
        <dbReference type="ARBA" id="ARBA00009387"/>
    </source>
</evidence>
<evidence type="ECO:0000256" key="1">
    <source>
        <dbReference type="ARBA" id="ARBA00007734"/>
    </source>
</evidence>
<dbReference type="AlphaFoldDB" id="A0A6B8MB11"/>
<dbReference type="Gene3D" id="1.10.530.10">
    <property type="match status" value="1"/>
</dbReference>
<reference evidence="6 7" key="1">
    <citation type="submission" date="2019-09" db="EMBL/GenBank/DDBJ databases">
        <title>Isolation and complete genome sequencing of Methylocystis species.</title>
        <authorList>
            <person name="Rumah B.L."/>
            <person name="Stead C.E."/>
            <person name="Stevens B.C."/>
            <person name="Minton N.P."/>
            <person name="Grosse-Honebrink A."/>
            <person name="Zhang Y."/>
        </authorList>
    </citation>
    <scope>NUCLEOTIDE SEQUENCE [LARGE SCALE GENOMIC DNA]</scope>
    <source>
        <strain evidence="6 7">BRCS2</strain>
        <plasmid evidence="6 7">unnamed1</plasmid>
    </source>
</reference>
<dbReference type="Proteomes" id="UP000422569">
    <property type="component" value="Plasmid unnamed1"/>
</dbReference>
<evidence type="ECO:0000313" key="6">
    <source>
        <dbReference type="EMBL" id="QGM99828.1"/>
    </source>
</evidence>
<dbReference type="PANTHER" id="PTHR37423">
    <property type="entry name" value="SOLUBLE LYTIC MUREIN TRANSGLYCOSYLASE-RELATED"/>
    <property type="match status" value="1"/>
</dbReference>
<gene>
    <name evidence="6" type="ORF">F7D14_19655</name>
</gene>
<feature type="chain" id="PRO_5025387978" evidence="4">
    <location>
        <begin position="19"/>
        <end position="241"/>
    </location>
</feature>
<name>A0A6B8MB11_9HYPH</name>
<feature type="signal peptide" evidence="4">
    <location>
        <begin position="1"/>
        <end position="18"/>
    </location>
</feature>
<dbReference type="InterPro" id="IPR008258">
    <property type="entry name" value="Transglycosylase_SLT_dom_1"/>
</dbReference>
<dbReference type="SUPFAM" id="SSF53955">
    <property type="entry name" value="Lysozyme-like"/>
    <property type="match status" value="1"/>
</dbReference>
<organism evidence="6 7">
    <name type="scientific">Methylocystis parvus</name>
    <dbReference type="NCBI Taxonomy" id="134"/>
    <lineage>
        <taxon>Bacteria</taxon>
        <taxon>Pseudomonadati</taxon>
        <taxon>Pseudomonadota</taxon>
        <taxon>Alphaproteobacteria</taxon>
        <taxon>Hyphomicrobiales</taxon>
        <taxon>Methylocystaceae</taxon>
        <taxon>Methylocystis</taxon>
    </lineage>
</organism>
<dbReference type="Pfam" id="PF01464">
    <property type="entry name" value="SLT"/>
    <property type="match status" value="1"/>
</dbReference>
<comment type="similarity">
    <text evidence="2">Belongs to the virb1 family.</text>
</comment>
<dbReference type="KEGG" id="mpar:F7D14_19655"/>
<comment type="similarity">
    <text evidence="1">Belongs to the transglycosylase Slt family.</text>
</comment>
<evidence type="ECO:0000256" key="3">
    <source>
        <dbReference type="SAM" id="MobiDB-lite"/>
    </source>
</evidence>
<protein>
    <submittedName>
        <fullName evidence="6">Lytic transglycosylase domain-containing protein</fullName>
    </submittedName>
</protein>
<feature type="compositionally biased region" description="Basic and acidic residues" evidence="3">
    <location>
        <begin position="212"/>
        <end position="223"/>
    </location>
</feature>
<geneLocation type="plasmid" evidence="6">
    <name>unnamed1</name>
</geneLocation>
<dbReference type="InterPro" id="IPR023346">
    <property type="entry name" value="Lysozyme-like_dom_sf"/>
</dbReference>
<dbReference type="PANTHER" id="PTHR37423:SF2">
    <property type="entry name" value="MEMBRANE-BOUND LYTIC MUREIN TRANSGLYCOSYLASE C"/>
    <property type="match status" value="1"/>
</dbReference>
<proteinExistence type="inferred from homology"/>
<dbReference type="EMBL" id="CP044332">
    <property type="protein sequence ID" value="QGM99828.1"/>
    <property type="molecule type" value="Genomic_DNA"/>
</dbReference>
<keyword evidence="6" id="KW-0614">Plasmid</keyword>
<feature type="region of interest" description="Disordered" evidence="3">
    <location>
        <begin position="192"/>
        <end position="241"/>
    </location>
</feature>
<dbReference type="CDD" id="cd00254">
    <property type="entry name" value="LT-like"/>
    <property type="match status" value="1"/>
</dbReference>
<evidence type="ECO:0000256" key="4">
    <source>
        <dbReference type="SAM" id="SignalP"/>
    </source>
</evidence>
<feature type="domain" description="Transglycosylase SLT" evidence="5">
    <location>
        <begin position="66"/>
        <end position="165"/>
    </location>
</feature>
<keyword evidence="7" id="KW-1185">Reference proteome</keyword>
<sequence length="241" mass="25483">MRNALLVILCLLPTIAAAGERKPAPGGAVRVALAPVSGAPRSLPTESVESGACAADMDSQSLRGLVQTEARRAGVDEKLALAILDQESSNGANLNSPRGARGPMMLMPQTAAQYGVKDICNPVENVRGSMLFLKDLVAQFQGNMMLVAAAYNAGSERVYQAKGVPANSETVRYVAAVTNQYYGLGDFSARRGKRGAETSRNGQEAPESETPPVERSRLAKDQDWIGGSVLYVSPDDEGESK</sequence>
<keyword evidence="4" id="KW-0732">Signal</keyword>
<evidence type="ECO:0000313" key="7">
    <source>
        <dbReference type="Proteomes" id="UP000422569"/>
    </source>
</evidence>
<evidence type="ECO:0000259" key="5">
    <source>
        <dbReference type="Pfam" id="PF01464"/>
    </source>
</evidence>